<keyword evidence="2" id="KW-1185">Reference proteome</keyword>
<evidence type="ECO:0000313" key="1">
    <source>
        <dbReference type="EMBL" id="GIH92886.1"/>
    </source>
</evidence>
<evidence type="ECO:0000313" key="2">
    <source>
        <dbReference type="Proteomes" id="UP000619788"/>
    </source>
</evidence>
<reference evidence="1 2" key="1">
    <citation type="submission" date="2021-01" db="EMBL/GenBank/DDBJ databases">
        <title>Whole genome shotgun sequence of Planobispora siamensis NBRC 107568.</title>
        <authorList>
            <person name="Komaki H."/>
            <person name="Tamura T."/>
        </authorList>
    </citation>
    <scope>NUCLEOTIDE SEQUENCE [LARGE SCALE GENOMIC DNA]</scope>
    <source>
        <strain evidence="1 2">NBRC 107568</strain>
    </source>
</reference>
<sequence>MPSSPATSSPAYHPLARWPEAELADANKPQFAIIRTEYHAGMGSQWGVAFAGERRLTGDEASINEALAALGVQASASADEFDTIGLGGFRSNPEYLDRYADLCDELGV</sequence>
<protein>
    <submittedName>
        <fullName evidence="1">Uncharacterized protein</fullName>
    </submittedName>
</protein>
<dbReference type="AlphaFoldDB" id="A0A8J3SHW6"/>
<accession>A0A8J3SHW6</accession>
<dbReference type="RefSeq" id="WP_204065071.1">
    <property type="nucleotide sequence ID" value="NZ_BOOJ01000029.1"/>
</dbReference>
<dbReference type="EMBL" id="BOOJ01000029">
    <property type="protein sequence ID" value="GIH92886.1"/>
    <property type="molecule type" value="Genomic_DNA"/>
</dbReference>
<comment type="caution">
    <text evidence="1">The sequence shown here is derived from an EMBL/GenBank/DDBJ whole genome shotgun (WGS) entry which is preliminary data.</text>
</comment>
<proteinExistence type="predicted"/>
<dbReference type="Proteomes" id="UP000619788">
    <property type="component" value="Unassembled WGS sequence"/>
</dbReference>
<gene>
    <name evidence="1" type="ORF">Psi01_35160</name>
</gene>
<organism evidence="1 2">
    <name type="scientific">Planobispora siamensis</name>
    <dbReference type="NCBI Taxonomy" id="936338"/>
    <lineage>
        <taxon>Bacteria</taxon>
        <taxon>Bacillati</taxon>
        <taxon>Actinomycetota</taxon>
        <taxon>Actinomycetes</taxon>
        <taxon>Streptosporangiales</taxon>
        <taxon>Streptosporangiaceae</taxon>
        <taxon>Planobispora</taxon>
    </lineage>
</organism>
<name>A0A8J3SHW6_9ACTN</name>